<comment type="similarity">
    <text evidence="2 6">Belongs to the FliS family.</text>
</comment>
<gene>
    <name evidence="8" type="primary">fliS</name>
    <name evidence="8" type="ORF">ICT70_11360</name>
</gene>
<dbReference type="GO" id="GO:0005829">
    <property type="term" value="C:cytosol"/>
    <property type="evidence" value="ECO:0007669"/>
    <property type="project" value="UniProtKB-SubCell"/>
</dbReference>
<keyword evidence="3 6" id="KW-0963">Cytoplasm</keyword>
<dbReference type="Gene3D" id="1.20.120.340">
    <property type="entry name" value="Flagellar protein FliS"/>
    <property type="match status" value="1"/>
</dbReference>
<keyword evidence="8" id="KW-0966">Cell projection</keyword>
<evidence type="ECO:0000256" key="1">
    <source>
        <dbReference type="ARBA" id="ARBA00004514"/>
    </source>
</evidence>
<keyword evidence="4 6" id="KW-1005">Bacterial flagellum biogenesis</keyword>
<dbReference type="EMBL" id="JACWUN010000013">
    <property type="protein sequence ID" value="MBD1401273.1"/>
    <property type="molecule type" value="Genomic_DNA"/>
</dbReference>
<evidence type="ECO:0000256" key="7">
    <source>
        <dbReference type="SAM" id="MobiDB-lite"/>
    </source>
</evidence>
<organism evidence="8 9">
    <name type="scientific">Pelovirga terrestris</name>
    <dbReference type="NCBI Taxonomy" id="2771352"/>
    <lineage>
        <taxon>Bacteria</taxon>
        <taxon>Pseudomonadati</taxon>
        <taxon>Thermodesulfobacteriota</taxon>
        <taxon>Desulfuromonadia</taxon>
        <taxon>Geobacterales</taxon>
        <taxon>Geobacteraceae</taxon>
        <taxon>Pelovirga</taxon>
    </lineage>
</organism>
<keyword evidence="8" id="KW-0969">Cilium</keyword>
<dbReference type="AlphaFoldDB" id="A0A8J6QRY4"/>
<dbReference type="GO" id="GO:0071973">
    <property type="term" value="P:bacterial-type flagellum-dependent cell motility"/>
    <property type="evidence" value="ECO:0007669"/>
    <property type="project" value="TreeGrafter"/>
</dbReference>
<evidence type="ECO:0000256" key="2">
    <source>
        <dbReference type="ARBA" id="ARBA00008787"/>
    </source>
</evidence>
<proteinExistence type="inferred from homology"/>
<dbReference type="CDD" id="cd16098">
    <property type="entry name" value="FliS"/>
    <property type="match status" value="1"/>
</dbReference>
<name>A0A8J6QRY4_9BACT</name>
<comment type="subcellular location">
    <subcellularLocation>
        <location evidence="1 6">Cytoplasm</location>
        <location evidence="1 6">Cytosol</location>
    </subcellularLocation>
</comment>
<keyword evidence="5" id="KW-0143">Chaperone</keyword>
<evidence type="ECO:0000256" key="5">
    <source>
        <dbReference type="ARBA" id="ARBA00023186"/>
    </source>
</evidence>
<comment type="caution">
    <text evidence="8">The sequence shown here is derived from an EMBL/GenBank/DDBJ whole genome shotgun (WGS) entry which is preliminary data.</text>
</comment>
<protein>
    <recommendedName>
        <fullName evidence="6">Flagellar secretion chaperone FliS</fullName>
    </recommendedName>
</protein>
<dbReference type="PANTHER" id="PTHR34773:SF1">
    <property type="entry name" value="FLAGELLAR SECRETION CHAPERONE FLIS"/>
    <property type="match status" value="1"/>
</dbReference>
<evidence type="ECO:0000313" key="8">
    <source>
        <dbReference type="EMBL" id="MBD1401273.1"/>
    </source>
</evidence>
<dbReference type="GO" id="GO:0044780">
    <property type="term" value="P:bacterial-type flagellum assembly"/>
    <property type="evidence" value="ECO:0007669"/>
    <property type="project" value="InterPro"/>
</dbReference>
<dbReference type="SUPFAM" id="SSF101116">
    <property type="entry name" value="Flagellar export chaperone FliS"/>
    <property type="match status" value="1"/>
</dbReference>
<dbReference type="InterPro" id="IPR036584">
    <property type="entry name" value="FliS_sf"/>
</dbReference>
<sequence>MNAYANQMNLYKNAQILNASPEQILMMLYDGAIRFCREAQVAMAAKDLRTQADKISRAMAIVTEFSNTLNREVGGEIAENLDALYAFMNRELVRANLEKDAGGVKTVEVLLSDLRETWAEAIDLNRKASHPVAATPPPPADNDENRPRFVVSM</sequence>
<dbReference type="Pfam" id="PF02561">
    <property type="entry name" value="FliS"/>
    <property type="match status" value="1"/>
</dbReference>
<evidence type="ECO:0000256" key="6">
    <source>
        <dbReference type="PIRNR" id="PIRNR039090"/>
    </source>
</evidence>
<dbReference type="PIRSF" id="PIRSF039090">
    <property type="entry name" value="Flis"/>
    <property type="match status" value="1"/>
</dbReference>
<keyword evidence="8" id="KW-0282">Flagellum</keyword>
<evidence type="ECO:0000313" key="9">
    <source>
        <dbReference type="Proteomes" id="UP000632828"/>
    </source>
</evidence>
<dbReference type="PANTHER" id="PTHR34773">
    <property type="entry name" value="FLAGELLAR SECRETION CHAPERONE FLIS"/>
    <property type="match status" value="1"/>
</dbReference>
<keyword evidence="9" id="KW-1185">Reference proteome</keyword>
<evidence type="ECO:0000256" key="3">
    <source>
        <dbReference type="ARBA" id="ARBA00022490"/>
    </source>
</evidence>
<dbReference type="NCBIfam" id="TIGR00208">
    <property type="entry name" value="fliS"/>
    <property type="match status" value="1"/>
</dbReference>
<feature type="region of interest" description="Disordered" evidence="7">
    <location>
        <begin position="129"/>
        <end position="153"/>
    </location>
</feature>
<dbReference type="RefSeq" id="WP_191156698.1">
    <property type="nucleotide sequence ID" value="NZ_JACWUN010000013.1"/>
</dbReference>
<dbReference type="InterPro" id="IPR003713">
    <property type="entry name" value="FliS"/>
</dbReference>
<dbReference type="Proteomes" id="UP000632828">
    <property type="component" value="Unassembled WGS sequence"/>
</dbReference>
<evidence type="ECO:0000256" key="4">
    <source>
        <dbReference type="ARBA" id="ARBA00022795"/>
    </source>
</evidence>
<reference evidence="8" key="1">
    <citation type="submission" date="2020-09" db="EMBL/GenBank/DDBJ databases">
        <title>Pelobacter alkaliphilus sp. nov., a novel anaerobic arsenate-reducing bacterium from terrestrial mud volcano.</title>
        <authorList>
            <person name="Khomyakova M.A."/>
            <person name="Merkel A.Y."/>
            <person name="Slobodkin A.I."/>
        </authorList>
    </citation>
    <scope>NUCLEOTIDE SEQUENCE</scope>
    <source>
        <strain evidence="8">M08fum</strain>
    </source>
</reference>
<accession>A0A8J6QRY4</accession>